<gene>
    <name evidence="1" type="ORF">INT43_005964</name>
</gene>
<protein>
    <submittedName>
        <fullName evidence="1">Uncharacterized protein</fullName>
    </submittedName>
</protein>
<name>A0A8H7PJ23_MORIS</name>
<dbReference type="Proteomes" id="UP000654370">
    <property type="component" value="Unassembled WGS sequence"/>
</dbReference>
<reference evidence="1" key="1">
    <citation type="submission" date="2020-12" db="EMBL/GenBank/DDBJ databases">
        <title>Metabolic potential, ecology and presence of endohyphal bacteria is reflected in genomic diversity of Mucoromycotina.</title>
        <authorList>
            <person name="Muszewska A."/>
            <person name="Okrasinska A."/>
            <person name="Steczkiewicz K."/>
            <person name="Drgas O."/>
            <person name="Orlowska M."/>
            <person name="Perlinska-Lenart U."/>
            <person name="Aleksandrzak-Piekarczyk T."/>
            <person name="Szatraj K."/>
            <person name="Zielenkiewicz U."/>
            <person name="Pilsyk S."/>
            <person name="Malc E."/>
            <person name="Mieczkowski P."/>
            <person name="Kruszewska J.S."/>
            <person name="Biernat P."/>
            <person name="Pawlowska J."/>
        </authorList>
    </citation>
    <scope>NUCLEOTIDE SEQUENCE</scope>
    <source>
        <strain evidence="1">WA0000067209</strain>
    </source>
</reference>
<dbReference type="EMBL" id="JAEPQZ010000012">
    <property type="protein sequence ID" value="KAG2174902.1"/>
    <property type="molecule type" value="Genomic_DNA"/>
</dbReference>
<organism evidence="1 2">
    <name type="scientific">Mortierella isabellina</name>
    <name type="common">Filamentous fungus</name>
    <name type="synonym">Umbelopsis isabellina</name>
    <dbReference type="NCBI Taxonomy" id="91625"/>
    <lineage>
        <taxon>Eukaryota</taxon>
        <taxon>Fungi</taxon>
        <taxon>Fungi incertae sedis</taxon>
        <taxon>Mucoromycota</taxon>
        <taxon>Mucoromycotina</taxon>
        <taxon>Umbelopsidomycetes</taxon>
        <taxon>Umbelopsidales</taxon>
        <taxon>Umbelopsidaceae</taxon>
        <taxon>Umbelopsis</taxon>
    </lineage>
</organism>
<keyword evidence="2" id="KW-1185">Reference proteome</keyword>
<dbReference type="InterPro" id="IPR036412">
    <property type="entry name" value="HAD-like_sf"/>
</dbReference>
<sequence>MFTRAISQVRPLVVVDFDETITCKDTIALLAQFAYSRKSQSDLPPWSHFTNAYMSDYQQHKKQWQTKQDNIAKIEEKTAQLSSMRSVELASIDRVSNAGVFTGLRRAEIQAGAKTDVKIRDQARNVLQSVSENLYILSVNWSKDWIIGALEPLQIKPSAVLSNDLEFENQVSTGKIIPKVVTASDKLTIFQDLVISSKNSYSLYVGDSETDLPCLANADVGIIFGANQSVLQSCAKLGIQVEGIEKAKHSLSKAKGKILYQAYKWEDIAT</sequence>
<dbReference type="AlphaFoldDB" id="A0A8H7PJ23"/>
<dbReference type="SUPFAM" id="SSF56784">
    <property type="entry name" value="HAD-like"/>
    <property type="match status" value="1"/>
</dbReference>
<evidence type="ECO:0000313" key="1">
    <source>
        <dbReference type="EMBL" id="KAG2174902.1"/>
    </source>
</evidence>
<dbReference type="PANTHER" id="PTHR28181:SF1">
    <property type="entry name" value="COLD TOLERANCE PROTEIN 1"/>
    <property type="match status" value="1"/>
</dbReference>
<evidence type="ECO:0000313" key="2">
    <source>
        <dbReference type="Proteomes" id="UP000654370"/>
    </source>
</evidence>
<proteinExistence type="predicted"/>
<comment type="caution">
    <text evidence="1">The sequence shown here is derived from an EMBL/GenBank/DDBJ whole genome shotgun (WGS) entry which is preliminary data.</text>
</comment>
<dbReference type="Gene3D" id="3.40.50.1000">
    <property type="entry name" value="HAD superfamily/HAD-like"/>
    <property type="match status" value="1"/>
</dbReference>
<dbReference type="PANTHER" id="PTHR28181">
    <property type="entry name" value="UPF0655 PROTEIN YCR015C"/>
    <property type="match status" value="1"/>
</dbReference>
<dbReference type="OrthoDB" id="10255128at2759"/>
<dbReference type="InterPro" id="IPR023214">
    <property type="entry name" value="HAD_sf"/>
</dbReference>
<accession>A0A8H7PJ23</accession>
<dbReference type="InterPro" id="IPR050849">
    <property type="entry name" value="HAD-like_hydrolase_phosphatase"/>
</dbReference>
<feature type="non-terminal residue" evidence="1">
    <location>
        <position position="1"/>
    </location>
</feature>